<name>A0ABY4HXB5_CHIFI</name>
<dbReference type="EMBL" id="CP095855">
    <property type="protein sequence ID" value="UPK68187.1"/>
    <property type="molecule type" value="Genomic_DNA"/>
</dbReference>
<evidence type="ECO:0000313" key="2">
    <source>
        <dbReference type="EMBL" id="UPK68187.1"/>
    </source>
</evidence>
<gene>
    <name evidence="2" type="ORF">MYF79_24845</name>
</gene>
<sequence>MAEQKTKPTEQAVTSFLEGVTDENVRKDCIALAQLMEKATGFPPRMWGASIVGFGQYHYKYESGHEGDACLAGFSPRKQNISLYVMNFDSRPALLDKLGKYKAGKGCLYIKKLSDVDGQVLAQLVEASAVYLQKKYPGK</sequence>
<protein>
    <submittedName>
        <fullName evidence="2">DUF1801 domain-containing protein</fullName>
    </submittedName>
</protein>
<evidence type="ECO:0000313" key="3">
    <source>
        <dbReference type="Proteomes" id="UP000830198"/>
    </source>
</evidence>
<feature type="domain" description="YdhG-like" evidence="1">
    <location>
        <begin position="26"/>
        <end position="127"/>
    </location>
</feature>
<reference evidence="2 3" key="1">
    <citation type="submission" date="2022-04" db="EMBL/GenBank/DDBJ databases">
        <title>The arsenic-methylating capacity of Chitinophaga filiformis YT5 during chitin decomposition.</title>
        <authorList>
            <person name="Chen G."/>
            <person name="Liang Y."/>
        </authorList>
    </citation>
    <scope>NUCLEOTIDE SEQUENCE [LARGE SCALE GENOMIC DNA]</scope>
    <source>
        <strain evidence="2 3">YT5</strain>
    </source>
</reference>
<dbReference type="Proteomes" id="UP000830198">
    <property type="component" value="Chromosome"/>
</dbReference>
<proteinExistence type="predicted"/>
<dbReference type="SUPFAM" id="SSF159888">
    <property type="entry name" value="YdhG-like"/>
    <property type="match status" value="1"/>
</dbReference>
<accession>A0ABY4HXB5</accession>
<dbReference type="RefSeq" id="WP_247810533.1">
    <property type="nucleotide sequence ID" value="NZ_CP095855.1"/>
</dbReference>
<keyword evidence="3" id="KW-1185">Reference proteome</keyword>
<organism evidence="2 3">
    <name type="scientific">Chitinophaga filiformis</name>
    <name type="common">Myxococcus filiformis</name>
    <name type="synonym">Flexibacter filiformis</name>
    <dbReference type="NCBI Taxonomy" id="104663"/>
    <lineage>
        <taxon>Bacteria</taxon>
        <taxon>Pseudomonadati</taxon>
        <taxon>Bacteroidota</taxon>
        <taxon>Chitinophagia</taxon>
        <taxon>Chitinophagales</taxon>
        <taxon>Chitinophagaceae</taxon>
        <taxon>Chitinophaga</taxon>
    </lineage>
</organism>
<dbReference type="InterPro" id="IPR014922">
    <property type="entry name" value="YdhG-like"/>
</dbReference>
<dbReference type="Pfam" id="PF08818">
    <property type="entry name" value="DUF1801"/>
    <property type="match status" value="1"/>
</dbReference>
<evidence type="ECO:0000259" key="1">
    <source>
        <dbReference type="Pfam" id="PF08818"/>
    </source>
</evidence>